<dbReference type="GO" id="GO:0003677">
    <property type="term" value="F:DNA binding"/>
    <property type="evidence" value="ECO:0007669"/>
    <property type="project" value="InterPro"/>
</dbReference>
<protein>
    <submittedName>
        <fullName evidence="4">Histone H1</fullName>
    </submittedName>
</protein>
<dbReference type="GO" id="GO:0030527">
    <property type="term" value="F:structural constituent of chromatin"/>
    <property type="evidence" value="ECO:0007669"/>
    <property type="project" value="InterPro"/>
</dbReference>
<organism evidence="4 5">
    <name type="scientific">Humisphaera borealis</name>
    <dbReference type="NCBI Taxonomy" id="2807512"/>
    <lineage>
        <taxon>Bacteria</taxon>
        <taxon>Pseudomonadati</taxon>
        <taxon>Planctomycetota</taxon>
        <taxon>Phycisphaerae</taxon>
        <taxon>Tepidisphaerales</taxon>
        <taxon>Tepidisphaeraceae</taxon>
        <taxon>Humisphaera</taxon>
    </lineage>
</organism>
<name>A0A7M2WVW1_9BACT</name>
<evidence type="ECO:0000256" key="2">
    <source>
        <dbReference type="ARBA" id="ARBA00008424"/>
    </source>
</evidence>
<dbReference type="InterPro" id="IPR010886">
    <property type="entry name" value="Hc1"/>
</dbReference>
<dbReference type="KEGG" id="hbs:IPV69_25550"/>
<evidence type="ECO:0000313" key="5">
    <source>
        <dbReference type="Proteomes" id="UP000593765"/>
    </source>
</evidence>
<reference evidence="4 5" key="1">
    <citation type="submission" date="2020-10" db="EMBL/GenBank/DDBJ databases">
        <title>Wide distribution of Phycisphaera-like planctomycetes from WD2101 soil group in peatlands and genome analysis of the first cultivated representative.</title>
        <authorList>
            <person name="Dedysh S.N."/>
            <person name="Beletsky A.V."/>
            <person name="Ivanova A."/>
            <person name="Kulichevskaya I.S."/>
            <person name="Suzina N.E."/>
            <person name="Philippov D.A."/>
            <person name="Rakitin A.L."/>
            <person name="Mardanov A.V."/>
            <person name="Ravin N.V."/>
        </authorList>
    </citation>
    <scope>NUCLEOTIDE SEQUENCE [LARGE SCALE GENOMIC DNA]</scope>
    <source>
        <strain evidence="4 5">M1803</strain>
    </source>
</reference>
<feature type="region of interest" description="Disordered" evidence="3">
    <location>
        <begin position="51"/>
        <end position="72"/>
    </location>
</feature>
<dbReference type="Pfam" id="PF07432">
    <property type="entry name" value="Hc1"/>
    <property type="match status" value="1"/>
</dbReference>
<dbReference type="Proteomes" id="UP000593765">
    <property type="component" value="Chromosome"/>
</dbReference>
<sequence>MQEYEKLKQLVAEADEDVRKAIGGNKAAGTRVRKKMQEIKSAAQDVRTRILEERGGEEGETPAPAGQAAPQG</sequence>
<gene>
    <name evidence="4" type="ORF">IPV69_25550</name>
</gene>
<evidence type="ECO:0000313" key="4">
    <source>
        <dbReference type="EMBL" id="QOV89519.1"/>
    </source>
</evidence>
<evidence type="ECO:0000256" key="1">
    <source>
        <dbReference type="ARBA" id="ARBA00002333"/>
    </source>
</evidence>
<evidence type="ECO:0000256" key="3">
    <source>
        <dbReference type="SAM" id="MobiDB-lite"/>
    </source>
</evidence>
<feature type="compositionally biased region" description="Low complexity" evidence="3">
    <location>
        <begin position="61"/>
        <end position="72"/>
    </location>
</feature>
<dbReference type="EMBL" id="CP063458">
    <property type="protein sequence ID" value="QOV89519.1"/>
    <property type="molecule type" value="Genomic_DNA"/>
</dbReference>
<dbReference type="AlphaFoldDB" id="A0A7M2WVW1"/>
<dbReference type="RefSeq" id="WP_206292563.1">
    <property type="nucleotide sequence ID" value="NZ_CP063458.1"/>
</dbReference>
<comment type="similarity">
    <text evidence="2">Belongs to the histone H1/H5 family. HCT subfamily.</text>
</comment>
<accession>A0A7M2WVW1</accession>
<comment type="function">
    <text evidence="1">Might have a role analogous to that of eukaryotic histone proteins.</text>
</comment>
<proteinExistence type="inferred from homology"/>
<keyword evidence="5" id="KW-1185">Reference proteome</keyword>